<organism evidence="1 2">
    <name type="scientific">Microbacterium marinum</name>
    <dbReference type="NCBI Taxonomy" id="421115"/>
    <lineage>
        <taxon>Bacteria</taxon>
        <taxon>Bacillati</taxon>
        <taxon>Actinomycetota</taxon>
        <taxon>Actinomycetes</taxon>
        <taxon>Micrococcales</taxon>
        <taxon>Microbacteriaceae</taxon>
        <taxon>Microbacterium</taxon>
    </lineage>
</organism>
<dbReference type="AlphaFoldDB" id="A0A7W7BP51"/>
<dbReference type="RefSeq" id="WP_221417241.1">
    <property type="nucleotide sequence ID" value="NZ_JACHMD010000001.1"/>
</dbReference>
<evidence type="ECO:0000313" key="2">
    <source>
        <dbReference type="Proteomes" id="UP000573729"/>
    </source>
</evidence>
<name>A0A7W7BP51_9MICO</name>
<proteinExistence type="predicted"/>
<comment type="caution">
    <text evidence="1">The sequence shown here is derived from an EMBL/GenBank/DDBJ whole genome shotgun (WGS) entry which is preliminary data.</text>
</comment>
<dbReference type="EMBL" id="JACHMD010000001">
    <property type="protein sequence ID" value="MBB4665296.1"/>
    <property type="molecule type" value="Genomic_DNA"/>
</dbReference>
<gene>
    <name evidence="1" type="ORF">BKA24_000005</name>
</gene>
<protein>
    <submittedName>
        <fullName evidence="1">Putative dithiol-disulfide oxidoreductase (DUF899 family)</fullName>
    </submittedName>
</protein>
<accession>A0A7W7BP51</accession>
<sequence>MPRRSRHDLATQRRRLTMVRMPEYVLEGPSGEVRLVDQDDARFVIVTQGPIDEALADKERVRGAGWSGPRLTWFAAFRIVS</sequence>
<reference evidence="1 2" key="1">
    <citation type="submission" date="2020-08" db="EMBL/GenBank/DDBJ databases">
        <title>Sequencing the genomes of 1000 actinobacteria strains.</title>
        <authorList>
            <person name="Klenk H.-P."/>
        </authorList>
    </citation>
    <scope>NUCLEOTIDE SEQUENCE [LARGE SCALE GENOMIC DNA]</scope>
    <source>
        <strain evidence="1 2">DSM 24947</strain>
    </source>
</reference>
<keyword evidence="2" id="KW-1185">Reference proteome</keyword>
<dbReference type="Proteomes" id="UP000573729">
    <property type="component" value="Unassembled WGS sequence"/>
</dbReference>
<evidence type="ECO:0000313" key="1">
    <source>
        <dbReference type="EMBL" id="MBB4665296.1"/>
    </source>
</evidence>